<accession>A0AAE6X0F4</accession>
<organism evidence="1 2">
    <name type="scientific">Macrococcoides canis</name>
    <dbReference type="NCBI Taxonomy" id="1855823"/>
    <lineage>
        <taxon>Bacteria</taxon>
        <taxon>Bacillati</taxon>
        <taxon>Bacillota</taxon>
        <taxon>Bacilli</taxon>
        <taxon>Bacillales</taxon>
        <taxon>Staphylococcaceae</taxon>
        <taxon>Macrococcoides</taxon>
    </lineage>
</organism>
<dbReference type="Proteomes" id="UP000501122">
    <property type="component" value="Chromosome"/>
</dbReference>
<protein>
    <submittedName>
        <fullName evidence="1">Uncharacterized protein</fullName>
    </submittedName>
</protein>
<reference evidence="1" key="1">
    <citation type="journal article" date="2020" name="Antimicrob. Agents Chemother.">
        <title>The novel macrolide resistance genes mef(D), msr(F) and msr(H) are present on resistance islands in Macrococcus canis, Macrococcus caseolyticus and Staphylococcus aureus.</title>
        <authorList>
            <person name="Schwendener S."/>
            <person name="Dona V."/>
            <person name="Perreten V."/>
        </authorList>
    </citation>
    <scope>NUCLEOTIDE SEQUENCE</scope>
    <source>
        <strain evidence="1">Epi0076A</strain>
    </source>
</reference>
<sequence>MSQSRNKEKSKHYQLLTKYNERFRVLKIKQLQMEINSMYSLSSGVMRPDIVRGLYNCGIQTEALALDIIEMKEKLEGYKARSKKDVEDFWCALDNLTNENILRVMNYQRTGAMKRADIHHLDRCMEEIRKVRKERKEKLIIHEDDTIELTPQEVELLSNEVNEHTSYNIDYDEISRENMVKYWEVYYRDPKFIKEQKELKERASKGDKEAVALLEHIESYKQAQKEIAQADNRAKTKYNYERTMNWVE</sequence>
<name>A0AAE6X0F4_9STAP</name>
<gene>
    <name evidence="1" type="ORF">GTN30_05610</name>
</gene>
<dbReference type="EMBL" id="CP047363">
    <property type="protein sequence ID" value="QIH78141.1"/>
    <property type="molecule type" value="Genomic_DNA"/>
</dbReference>
<proteinExistence type="predicted"/>
<dbReference type="RefSeq" id="WP_164953340.1">
    <property type="nucleotide sequence ID" value="NZ_CP047363.1"/>
</dbReference>
<evidence type="ECO:0000313" key="1">
    <source>
        <dbReference type="EMBL" id="QIH78141.1"/>
    </source>
</evidence>
<evidence type="ECO:0000313" key="2">
    <source>
        <dbReference type="Proteomes" id="UP000501122"/>
    </source>
</evidence>
<dbReference type="AlphaFoldDB" id="A0AAE6X0F4"/>